<evidence type="ECO:0000313" key="1">
    <source>
        <dbReference type="EMBL" id="MBY0099448.1"/>
    </source>
</evidence>
<protein>
    <submittedName>
        <fullName evidence="1">DNA phosphorothioation-dependent restriction protein DptF</fullName>
    </submittedName>
</protein>
<organism evidence="1 2">
    <name type="scientific">Mesobacillus maritimus</name>
    <dbReference type="NCBI Taxonomy" id="1643336"/>
    <lineage>
        <taxon>Bacteria</taxon>
        <taxon>Bacillati</taxon>
        <taxon>Bacillota</taxon>
        <taxon>Bacilli</taxon>
        <taxon>Bacillales</taxon>
        <taxon>Bacillaceae</taxon>
        <taxon>Mesobacillus</taxon>
    </lineage>
</organism>
<sequence>MTKEVGWKKLKRLIEFNDSLIEYSEIQEMLSNNPAFAVAYMDQVFLAISLKRMKQLAKGANGEEINESNFEASRIETAWELLNNKFEISTPEYTSALDYCTLSRKKFNSSLTAEEAEQGLFQLLFIAEKLENDDFLTEVPSDIRLTETETAVTIDGESQRLLTETTNSTKESMFVSMLEVLQSSSKESVANADSFGRLRSYMHVERDIQKDFEKILIELKQKEKPGLLLLCGSVGDGKSHLLAYMKEKHCDLLDGFFIHNDSTESYDYDKNSLETLEKVISPFDESGTANKPVIIAINLGVLHNFYSKQRKEGRFQALCDFIDSSGVFDKGHQGNNQDGNFYLLNFADAQPYVLKNEGPESPFFLQLIDKVTAYDHSNPFFSAWIQDQEKEISSAAHTNYFLLQQQEVKESIVQSLIEVMIKKKVFISTRAFYNLLFDIIVPIKHELLSSDEEVPVNDMLPNLMYGHPDRSPLLAALHEIDPLKRRLEATDRLVANLILKADSFHYVKEEIGEKTSIGAWKQVKSMHQQGTQTEFSRLFVRQHALLYRKDYDETYREFVNYLYFFYTGDEEGIGQLFDLIENVIYAWKGSPRDRYIFADPPNKLYRAAYEITIQPEVDENVFGSASQHEEVERFTSSMRLGFSQRGKTFLFELDYKLYSLLKQIIGGYRPNRQDIQDALQFSEFHDKLLQSADRKSNMLLVHTHDGTIHELKKPRFSKANYEVGKVN</sequence>
<name>A0ABS7KAZ6_9BACI</name>
<dbReference type="Proteomes" id="UP000769780">
    <property type="component" value="Unassembled WGS sequence"/>
</dbReference>
<dbReference type="RefSeq" id="WP_221875663.1">
    <property type="nucleotide sequence ID" value="NZ_JACWFH010000036.1"/>
</dbReference>
<keyword evidence="2" id="KW-1185">Reference proteome</keyword>
<gene>
    <name evidence="1" type="primary">dptF</name>
    <name evidence="1" type="ORF">H0185_22015</name>
</gene>
<dbReference type="InterPro" id="IPR017647">
    <property type="entry name" value="Dnd_assoc_3"/>
</dbReference>
<accession>A0ABS7KAZ6</accession>
<dbReference type="EMBL" id="JACWFH010000036">
    <property type="protein sequence ID" value="MBY0099448.1"/>
    <property type="molecule type" value="Genomic_DNA"/>
</dbReference>
<reference evidence="1 2" key="1">
    <citation type="submission" date="2020-07" db="EMBL/GenBank/DDBJ databases">
        <title>Fungal Genomes of the International Space Station.</title>
        <authorList>
            <person name="Seuylemezian A."/>
            <person name="Singh N.K."/>
            <person name="Wood J."/>
            <person name="Venkateswaran K."/>
        </authorList>
    </citation>
    <scope>NUCLEOTIDE SEQUENCE [LARGE SCALE GENOMIC DNA]</scope>
    <source>
        <strain evidence="1 2">PL-B2</strain>
    </source>
</reference>
<comment type="caution">
    <text evidence="1">The sequence shown here is derived from an EMBL/GenBank/DDBJ whole genome shotgun (WGS) entry which is preliminary data.</text>
</comment>
<dbReference type="NCBIfam" id="TIGR03238">
    <property type="entry name" value="dnd_assoc_3"/>
    <property type="match status" value="1"/>
</dbReference>
<proteinExistence type="predicted"/>
<evidence type="ECO:0000313" key="2">
    <source>
        <dbReference type="Proteomes" id="UP000769780"/>
    </source>
</evidence>